<dbReference type="PANTHER" id="PTHR21666">
    <property type="entry name" value="PEPTIDASE-RELATED"/>
    <property type="match status" value="1"/>
</dbReference>
<sequence length="428" mass="47254">MTIVAVLLLWQQGSADVIDDLKSEIEQKNAEIQKLNEEAEKYRAEVEAKQQEAQTLKAEISRVNNSIGKLQRDIAITERTVERTELEIKTLTLEILEKERAINKLRRGLAGLIQVLFEQSERPLFVSLVGNRFLSDFFTQLDYVAMLEDRILGSLDNLRVLKSDRESKKTAAEKKQQELASLKNSLGGKKAVQESIRNERNNLLSVTRNEEKRYQTLLKEQEEKRAKLEDEIQAIEDTIRITVDPSSLPPKRAGILEAPLPELSVASCWQMGSADSKNCVTQFFGYTSFARAGGYGAKKGHNGVDFRAPIGTPVLAAENGTVSAAGDTDLGCRGASYGKWILIAHPNGLSTLYTHLSNISVAAGQDVLRGSTIGHSGKTGYATGPHLHFTVFATQAVQIESIRSKVCGRLMTLPIAPVNGYLDPLDYL</sequence>
<feature type="domain" description="M23ase beta-sheet core" evidence="3">
    <location>
        <begin position="300"/>
        <end position="393"/>
    </location>
</feature>
<dbReference type="Pfam" id="PF01551">
    <property type="entry name" value="Peptidase_M23"/>
    <property type="match status" value="1"/>
</dbReference>
<keyword evidence="1" id="KW-0732">Signal</keyword>
<keyword evidence="2" id="KW-0175">Coiled coil</keyword>
<dbReference type="AlphaFoldDB" id="A0A1G2KJ45"/>
<protein>
    <recommendedName>
        <fullName evidence="3">M23ase beta-sheet core domain-containing protein</fullName>
    </recommendedName>
</protein>
<dbReference type="InterPro" id="IPR050570">
    <property type="entry name" value="Cell_wall_metabolism_enzyme"/>
</dbReference>
<feature type="coiled-coil region" evidence="2">
    <location>
        <begin position="158"/>
        <end position="238"/>
    </location>
</feature>
<evidence type="ECO:0000259" key="3">
    <source>
        <dbReference type="Pfam" id="PF01551"/>
    </source>
</evidence>
<organism evidence="4 5">
    <name type="scientific">Candidatus Sungbacteria bacterium RIFCSPHIGHO2_02_FULL_47_11</name>
    <dbReference type="NCBI Taxonomy" id="1802270"/>
    <lineage>
        <taxon>Bacteria</taxon>
        <taxon>Candidatus Sungiibacteriota</taxon>
    </lineage>
</organism>
<feature type="coiled-coil region" evidence="2">
    <location>
        <begin position="18"/>
        <end position="108"/>
    </location>
</feature>
<name>A0A1G2KJ45_9BACT</name>
<dbReference type="Gene3D" id="6.10.250.3150">
    <property type="match status" value="1"/>
</dbReference>
<evidence type="ECO:0000313" key="5">
    <source>
        <dbReference type="Proteomes" id="UP000179023"/>
    </source>
</evidence>
<dbReference type="InterPro" id="IPR016047">
    <property type="entry name" value="M23ase_b-sheet_dom"/>
</dbReference>
<evidence type="ECO:0000313" key="4">
    <source>
        <dbReference type="EMBL" id="OGZ98541.1"/>
    </source>
</evidence>
<dbReference type="STRING" id="1802270.A3C07_01160"/>
<evidence type="ECO:0000256" key="2">
    <source>
        <dbReference type="SAM" id="Coils"/>
    </source>
</evidence>
<dbReference type="CDD" id="cd12797">
    <property type="entry name" value="M23_peptidase"/>
    <property type="match status" value="1"/>
</dbReference>
<accession>A0A1G2KJ45</accession>
<dbReference type="Gene3D" id="2.70.70.10">
    <property type="entry name" value="Glucose Permease (Domain IIA)"/>
    <property type="match status" value="1"/>
</dbReference>
<dbReference type="EMBL" id="MHQI01000063">
    <property type="protein sequence ID" value="OGZ98541.1"/>
    <property type="molecule type" value="Genomic_DNA"/>
</dbReference>
<proteinExistence type="predicted"/>
<dbReference type="PANTHER" id="PTHR21666:SF289">
    <property type="entry name" value="L-ALA--D-GLU ENDOPEPTIDASE"/>
    <property type="match status" value="1"/>
</dbReference>
<dbReference type="GO" id="GO:0004222">
    <property type="term" value="F:metalloendopeptidase activity"/>
    <property type="evidence" value="ECO:0007669"/>
    <property type="project" value="TreeGrafter"/>
</dbReference>
<comment type="caution">
    <text evidence="4">The sequence shown here is derived from an EMBL/GenBank/DDBJ whole genome shotgun (WGS) entry which is preliminary data.</text>
</comment>
<gene>
    <name evidence="4" type="ORF">A3C07_01160</name>
</gene>
<dbReference type="Proteomes" id="UP000179023">
    <property type="component" value="Unassembled WGS sequence"/>
</dbReference>
<dbReference type="SUPFAM" id="SSF51261">
    <property type="entry name" value="Duplicated hybrid motif"/>
    <property type="match status" value="1"/>
</dbReference>
<dbReference type="InterPro" id="IPR011055">
    <property type="entry name" value="Dup_hybrid_motif"/>
</dbReference>
<reference evidence="4 5" key="1">
    <citation type="journal article" date="2016" name="Nat. Commun.">
        <title>Thousands of microbial genomes shed light on interconnected biogeochemical processes in an aquifer system.</title>
        <authorList>
            <person name="Anantharaman K."/>
            <person name="Brown C.T."/>
            <person name="Hug L.A."/>
            <person name="Sharon I."/>
            <person name="Castelle C.J."/>
            <person name="Probst A.J."/>
            <person name="Thomas B.C."/>
            <person name="Singh A."/>
            <person name="Wilkins M.J."/>
            <person name="Karaoz U."/>
            <person name="Brodie E.L."/>
            <person name="Williams K.H."/>
            <person name="Hubbard S.S."/>
            <person name="Banfield J.F."/>
        </authorList>
    </citation>
    <scope>NUCLEOTIDE SEQUENCE [LARGE SCALE GENOMIC DNA]</scope>
</reference>
<evidence type="ECO:0000256" key="1">
    <source>
        <dbReference type="ARBA" id="ARBA00022729"/>
    </source>
</evidence>